<dbReference type="PANTHER" id="PTHR16943">
    <property type="entry name" value="2-METHYLCITRATE DEHYDRATASE-RELATED"/>
    <property type="match status" value="1"/>
</dbReference>
<sequence length="452" mass="47949">MAGQVQDFIHGLRAKDVPETAFHATRRCLLDTIAVMLAGTHTETGRLLRDHVAAVYPAGASGARLPLDGRRVAAPVAAMAGAGATDSLDGHDGHRLCKGHVGAATAPGLLAFTDTDGTCDLGELILRLLVGYEIATRAGIALHRISPQYHTSGAWNALGVAALGARTLGLDGEHSASALGAAEFYAPRGLMMRVIDQPSMLKDGSQMGAFAGVAATLMARDGFRAGSSELIESNDVSDLWADLGTCWRVEEQYFKPYPVCRWAQPALEAAAKLQGEVLADSIARIRIRTFTEGVRLAGHAPANGDEAQYAIAFPVAALLRYGRLGADEIAGSALTDRRTLDLAARVELIPDDRFNARFPAERWCEMEIATTDGQVLNSGETTTRGDPETALSDAEIVEKTRTLIAPLLDSERTDRLVTATLHGELDTGIGRLLDDVLNPPDTSVRARPAATG</sequence>
<dbReference type="SUPFAM" id="SSF103378">
    <property type="entry name" value="2-methylcitrate dehydratase PrpD"/>
    <property type="match status" value="1"/>
</dbReference>
<dbReference type="InterPro" id="IPR042188">
    <property type="entry name" value="MmgE/PrpD_sf_2"/>
</dbReference>
<evidence type="ECO:0000259" key="3">
    <source>
        <dbReference type="Pfam" id="PF19305"/>
    </source>
</evidence>
<dbReference type="GO" id="GO:0016829">
    <property type="term" value="F:lyase activity"/>
    <property type="evidence" value="ECO:0007669"/>
    <property type="project" value="InterPro"/>
</dbReference>
<feature type="domain" description="MmgE/PrpD N-terminal" evidence="2">
    <location>
        <begin position="6"/>
        <end position="234"/>
    </location>
</feature>
<dbReference type="Pfam" id="PF03972">
    <property type="entry name" value="MmgE_PrpD_N"/>
    <property type="match status" value="1"/>
</dbReference>
<comment type="caution">
    <text evidence="4">The sequence shown here is derived from an EMBL/GenBank/DDBJ whole genome shotgun (WGS) entry which is preliminary data.</text>
</comment>
<organism evidence="4 5">
    <name type="scientific">Ferruginivarius sediminum</name>
    <dbReference type="NCBI Taxonomy" id="2661937"/>
    <lineage>
        <taxon>Bacteria</taxon>
        <taxon>Pseudomonadati</taxon>
        <taxon>Pseudomonadota</taxon>
        <taxon>Alphaproteobacteria</taxon>
        <taxon>Rhodospirillales</taxon>
        <taxon>Rhodospirillaceae</taxon>
        <taxon>Ferruginivarius</taxon>
    </lineage>
</organism>
<protein>
    <submittedName>
        <fullName evidence="4">MmgE/PrpD family protein</fullName>
    </submittedName>
</protein>
<proteinExistence type="inferred from homology"/>
<evidence type="ECO:0000313" key="5">
    <source>
        <dbReference type="Proteomes" id="UP000253941"/>
    </source>
</evidence>
<dbReference type="Gene3D" id="1.10.4100.10">
    <property type="entry name" value="2-methylcitrate dehydratase PrpD"/>
    <property type="match status" value="1"/>
</dbReference>
<dbReference type="Gene3D" id="3.30.1330.120">
    <property type="entry name" value="2-methylcitrate dehydratase PrpD"/>
    <property type="match status" value="1"/>
</dbReference>
<evidence type="ECO:0000256" key="1">
    <source>
        <dbReference type="ARBA" id="ARBA00006174"/>
    </source>
</evidence>
<keyword evidence="5" id="KW-1185">Reference proteome</keyword>
<dbReference type="RefSeq" id="WP_114582609.1">
    <property type="nucleotide sequence ID" value="NZ_QPMH01000012.1"/>
</dbReference>
<accession>A0A369TB00</accession>
<dbReference type="InterPro" id="IPR036148">
    <property type="entry name" value="MmgE/PrpD_sf"/>
</dbReference>
<dbReference type="InterPro" id="IPR042183">
    <property type="entry name" value="MmgE/PrpD_sf_1"/>
</dbReference>
<dbReference type="PANTHER" id="PTHR16943:SF8">
    <property type="entry name" value="2-METHYLCITRATE DEHYDRATASE"/>
    <property type="match status" value="1"/>
</dbReference>
<evidence type="ECO:0000259" key="2">
    <source>
        <dbReference type="Pfam" id="PF03972"/>
    </source>
</evidence>
<dbReference type="EMBL" id="QPMH01000012">
    <property type="protein sequence ID" value="RDD61357.1"/>
    <property type="molecule type" value="Genomic_DNA"/>
</dbReference>
<dbReference type="InterPro" id="IPR045337">
    <property type="entry name" value="MmgE_PrpD_C"/>
</dbReference>
<comment type="similarity">
    <text evidence="1">Belongs to the PrpD family.</text>
</comment>
<feature type="domain" description="MmgE/PrpD C-terminal" evidence="3">
    <location>
        <begin position="257"/>
        <end position="419"/>
    </location>
</feature>
<dbReference type="Pfam" id="PF19305">
    <property type="entry name" value="MmgE_PrpD_C"/>
    <property type="match status" value="1"/>
</dbReference>
<gene>
    <name evidence="4" type="ORF">DRB17_12805</name>
</gene>
<name>A0A369TB00_9PROT</name>
<reference evidence="4 5" key="1">
    <citation type="submission" date="2018-07" db="EMBL/GenBank/DDBJ databases">
        <title>Venubactetium sediminum gen. nov., sp. nov., isolated from a marine solar saltern.</title>
        <authorList>
            <person name="Wang S."/>
        </authorList>
    </citation>
    <scope>NUCLEOTIDE SEQUENCE [LARGE SCALE GENOMIC DNA]</scope>
    <source>
        <strain evidence="4 5">WD2A32</strain>
    </source>
</reference>
<dbReference type="InterPro" id="IPR005656">
    <property type="entry name" value="MmgE_PrpD"/>
</dbReference>
<dbReference type="InterPro" id="IPR045336">
    <property type="entry name" value="MmgE_PrpD_N"/>
</dbReference>
<dbReference type="Proteomes" id="UP000253941">
    <property type="component" value="Unassembled WGS sequence"/>
</dbReference>
<dbReference type="AlphaFoldDB" id="A0A369TB00"/>
<evidence type="ECO:0000313" key="4">
    <source>
        <dbReference type="EMBL" id="RDD61357.1"/>
    </source>
</evidence>